<name>A0ABV3SI89_9HYPH</name>
<comment type="caution">
    <text evidence="1">The sequence shown here is derived from an EMBL/GenBank/DDBJ whole genome shotgun (WGS) entry which is preliminary data.</text>
</comment>
<dbReference type="RefSeq" id="WP_367953913.1">
    <property type="nucleotide sequence ID" value="NZ_JBDPGJ010000002.1"/>
</dbReference>
<dbReference type="EMBL" id="JBDPGJ010000002">
    <property type="protein sequence ID" value="MEX0406045.1"/>
    <property type="molecule type" value="Genomic_DNA"/>
</dbReference>
<accession>A0ABV3SI89</accession>
<reference evidence="1 2" key="1">
    <citation type="submission" date="2024-05" db="EMBL/GenBank/DDBJ databases">
        <authorList>
            <person name="Jiang F."/>
        </authorList>
    </citation>
    <scope>NUCLEOTIDE SEQUENCE [LARGE SCALE GENOMIC DNA]</scope>
    <source>
        <strain evidence="1 2">LZ166</strain>
    </source>
</reference>
<organism evidence="1 2">
    <name type="scientific">Aquibium pacificus</name>
    <dbReference type="NCBI Taxonomy" id="3153579"/>
    <lineage>
        <taxon>Bacteria</taxon>
        <taxon>Pseudomonadati</taxon>
        <taxon>Pseudomonadota</taxon>
        <taxon>Alphaproteobacteria</taxon>
        <taxon>Hyphomicrobiales</taxon>
        <taxon>Phyllobacteriaceae</taxon>
        <taxon>Aquibium</taxon>
    </lineage>
</organism>
<keyword evidence="2" id="KW-1185">Reference proteome</keyword>
<evidence type="ECO:0000313" key="1">
    <source>
        <dbReference type="EMBL" id="MEX0406045.1"/>
    </source>
</evidence>
<evidence type="ECO:0000313" key="2">
    <source>
        <dbReference type="Proteomes" id="UP001556692"/>
    </source>
</evidence>
<gene>
    <name evidence="1" type="ORF">ABGN05_10255</name>
</gene>
<protein>
    <submittedName>
        <fullName evidence="1">Uncharacterized protein</fullName>
    </submittedName>
</protein>
<proteinExistence type="predicted"/>
<dbReference type="Proteomes" id="UP001556692">
    <property type="component" value="Unassembled WGS sequence"/>
</dbReference>
<sequence>MEALFGDPTYTRFVLQDRKRLPARFFARISGPLNARLRLA</sequence>